<evidence type="ECO:0000313" key="2">
    <source>
        <dbReference type="Proteomes" id="UP000553632"/>
    </source>
</evidence>
<dbReference type="EMBL" id="JABANO010018945">
    <property type="protein sequence ID" value="KAF4731015.1"/>
    <property type="molecule type" value="Genomic_DNA"/>
</dbReference>
<comment type="caution">
    <text evidence="1">The sequence shown here is derived from an EMBL/GenBank/DDBJ whole genome shotgun (WGS) entry which is preliminary data.</text>
</comment>
<proteinExistence type="predicted"/>
<dbReference type="OMA" id="AISREWI"/>
<organism evidence="1 2">
    <name type="scientific">Perkinsus olseni</name>
    <name type="common">Perkinsus atlanticus</name>
    <dbReference type="NCBI Taxonomy" id="32597"/>
    <lineage>
        <taxon>Eukaryota</taxon>
        <taxon>Sar</taxon>
        <taxon>Alveolata</taxon>
        <taxon>Perkinsozoa</taxon>
        <taxon>Perkinsea</taxon>
        <taxon>Perkinsida</taxon>
        <taxon>Perkinsidae</taxon>
        <taxon>Perkinsus</taxon>
    </lineage>
</organism>
<dbReference type="SUPFAM" id="SSF56672">
    <property type="entry name" value="DNA/RNA polymerases"/>
    <property type="match status" value="1"/>
</dbReference>
<dbReference type="InterPro" id="IPR043128">
    <property type="entry name" value="Rev_trsase/Diguanyl_cyclase"/>
</dbReference>
<protein>
    <submittedName>
        <fullName evidence="1">Uncharacterized protein</fullName>
    </submittedName>
</protein>
<dbReference type="AlphaFoldDB" id="A0A7J6SED7"/>
<dbReference type="Pfam" id="PF05380">
    <property type="entry name" value="Peptidase_A17"/>
    <property type="match status" value="1"/>
</dbReference>
<accession>A0A7J6SED7</accession>
<reference evidence="1 2" key="1">
    <citation type="submission" date="2020-04" db="EMBL/GenBank/DDBJ databases">
        <title>Perkinsus olseni comparative genomics.</title>
        <authorList>
            <person name="Bogema D.R."/>
        </authorList>
    </citation>
    <scope>NUCLEOTIDE SEQUENCE [LARGE SCALE GENOMIC DNA]</scope>
    <source>
        <strain evidence="1 2">ATCC PRA-207</strain>
    </source>
</reference>
<name>A0A7J6SED7_PEROL</name>
<feature type="non-terminal residue" evidence="1">
    <location>
        <position position="1"/>
    </location>
</feature>
<sequence length="638" mass="70976">GRPSTVGMIDSSKDRLSIQEMDKLRKIAVMQISHTVSLSSLSKATVHHSMKTFSNDLAEVYRLYEVSDQGVEVHPRVLASTSTGTEPCVDPIQELGSEALDLLPPWEAISREWIYDTSAPLGRVCTKVPWRDSSRPEYNFYYAAKRGLASIARLDKKQQSMFDDALSQLINKGFCAIVSDLRTAGLKKPTRSMCQAAWSTLVKGTAYEGSNAPLPDHYTPSHLVYRMSHPTTPCRIVFDFRELNRFSNRGGYPQNSLAGCLLAIRSYKYFVAGDLSKAFCRMSSNIDDVSFVGYTCIGPYVVLWSRVAFGSTAAPNQLDASMEDVTGEIKKLSVLASTSTFPVVYLRDLDRLHVDSCLLRPSNEAYNYLLGCPAVPKDITLVKFVDDLYTGGPTKVGVTSNYDFMAYISNGHDFLVEAKKRFNNWEPVIVNDVEERRHLLGYDYSAVNDSFYPTYSGTLPGDESMTKRQSCALLASLYDPLGLVVEHDMRARSIWRDVNKSTPAWDSIIPISLKKTVCDWVASSLQLAKSTPTPRYVPLDSPLVLCTDASKDAWGADVRCSSNLSIRLAAKGGLFNAPQLPWSIPRKELDALHRGLLWVKALSAYLPITTHYANYQAPLSELFPRPPDQQLVVVTDSE</sequence>
<evidence type="ECO:0000313" key="1">
    <source>
        <dbReference type="EMBL" id="KAF4731015.1"/>
    </source>
</evidence>
<dbReference type="InterPro" id="IPR043502">
    <property type="entry name" value="DNA/RNA_pol_sf"/>
</dbReference>
<feature type="non-terminal residue" evidence="1">
    <location>
        <position position="638"/>
    </location>
</feature>
<gene>
    <name evidence="1" type="ORF">FOZ63_004173</name>
</gene>
<dbReference type="Gene3D" id="3.30.70.270">
    <property type="match status" value="1"/>
</dbReference>
<keyword evidence="2" id="KW-1185">Reference proteome</keyword>
<dbReference type="InterPro" id="IPR008042">
    <property type="entry name" value="Retrotrans_Pao"/>
</dbReference>
<dbReference type="Proteomes" id="UP000553632">
    <property type="component" value="Unassembled WGS sequence"/>
</dbReference>
<dbReference type="Gene3D" id="3.10.10.10">
    <property type="entry name" value="HIV Type 1 Reverse Transcriptase, subunit A, domain 1"/>
    <property type="match status" value="1"/>
</dbReference>